<feature type="region of interest" description="Disordered" evidence="1">
    <location>
        <begin position="84"/>
        <end position="105"/>
    </location>
</feature>
<evidence type="ECO:0008006" key="4">
    <source>
        <dbReference type="Google" id="ProtNLM"/>
    </source>
</evidence>
<dbReference type="AlphaFoldDB" id="A0AAU9XC20"/>
<proteinExistence type="predicted"/>
<feature type="non-terminal residue" evidence="2">
    <location>
        <position position="1"/>
    </location>
</feature>
<name>A0AAU9XC20_9CNID</name>
<comment type="caution">
    <text evidence="2">The sequence shown here is derived from an EMBL/GenBank/DDBJ whole genome shotgun (WGS) entry which is preliminary data.</text>
</comment>
<keyword evidence="3" id="KW-1185">Reference proteome</keyword>
<protein>
    <recommendedName>
        <fullName evidence="4">Ribosomal protein S13</fullName>
    </recommendedName>
</protein>
<accession>A0AAU9XC20</accession>
<evidence type="ECO:0000313" key="3">
    <source>
        <dbReference type="Proteomes" id="UP001159428"/>
    </source>
</evidence>
<sequence>LRRPRFHYIPQISCTTWCQIQTFGFVNASILHINIGDVKLKESADQLAQFGALQRLTRLITLETFRKLIVEAGGYKQRAQISERGSSRELFPIRHKQNKKARYSC</sequence>
<evidence type="ECO:0000256" key="1">
    <source>
        <dbReference type="SAM" id="MobiDB-lite"/>
    </source>
</evidence>
<gene>
    <name evidence="2" type="ORF">PMEA_00020299</name>
</gene>
<organism evidence="2 3">
    <name type="scientific">Pocillopora meandrina</name>
    <dbReference type="NCBI Taxonomy" id="46732"/>
    <lineage>
        <taxon>Eukaryota</taxon>
        <taxon>Metazoa</taxon>
        <taxon>Cnidaria</taxon>
        <taxon>Anthozoa</taxon>
        <taxon>Hexacorallia</taxon>
        <taxon>Scleractinia</taxon>
        <taxon>Astrocoeniina</taxon>
        <taxon>Pocilloporidae</taxon>
        <taxon>Pocillopora</taxon>
    </lineage>
</organism>
<feature type="compositionally biased region" description="Basic residues" evidence="1">
    <location>
        <begin position="93"/>
        <end position="105"/>
    </location>
</feature>
<evidence type="ECO:0000313" key="2">
    <source>
        <dbReference type="EMBL" id="CAH3142859.1"/>
    </source>
</evidence>
<reference evidence="2 3" key="1">
    <citation type="submission" date="2022-05" db="EMBL/GenBank/DDBJ databases">
        <authorList>
            <consortium name="Genoscope - CEA"/>
            <person name="William W."/>
        </authorList>
    </citation>
    <scope>NUCLEOTIDE SEQUENCE [LARGE SCALE GENOMIC DNA]</scope>
</reference>
<dbReference type="EMBL" id="CALNXJ010000037">
    <property type="protein sequence ID" value="CAH3142859.1"/>
    <property type="molecule type" value="Genomic_DNA"/>
</dbReference>
<dbReference type="Proteomes" id="UP001159428">
    <property type="component" value="Unassembled WGS sequence"/>
</dbReference>